<dbReference type="EMBL" id="RWJN01000216">
    <property type="protein sequence ID" value="TCD64782.1"/>
    <property type="molecule type" value="Genomic_DNA"/>
</dbReference>
<dbReference type="AlphaFoldDB" id="A0A4R0RBM0"/>
<name>A0A4R0RBM0_9APHY</name>
<feature type="chain" id="PRO_5020851832" evidence="1">
    <location>
        <begin position="22"/>
        <end position="117"/>
    </location>
</feature>
<accession>A0A4R0RBM0</accession>
<keyword evidence="1" id="KW-0732">Signal</keyword>
<dbReference type="Proteomes" id="UP000292702">
    <property type="component" value="Unassembled WGS sequence"/>
</dbReference>
<evidence type="ECO:0000313" key="2">
    <source>
        <dbReference type="EMBL" id="TCD64782.1"/>
    </source>
</evidence>
<gene>
    <name evidence="2" type="ORF">EIP91_003642</name>
</gene>
<reference evidence="2 3" key="1">
    <citation type="submission" date="2018-11" db="EMBL/GenBank/DDBJ databases">
        <title>Genome assembly of Steccherinum ochraceum LE-BIN_3174, the white-rot fungus of the Steccherinaceae family (The Residual Polyporoid clade, Polyporales, Basidiomycota).</title>
        <authorList>
            <person name="Fedorova T.V."/>
            <person name="Glazunova O.A."/>
            <person name="Landesman E.O."/>
            <person name="Moiseenko K.V."/>
            <person name="Psurtseva N.V."/>
            <person name="Savinova O.S."/>
            <person name="Shakhova N.V."/>
            <person name="Tyazhelova T.V."/>
            <person name="Vasina D.V."/>
        </authorList>
    </citation>
    <scope>NUCLEOTIDE SEQUENCE [LARGE SCALE GENOMIC DNA]</scope>
    <source>
        <strain evidence="2 3">LE-BIN_3174</strain>
    </source>
</reference>
<evidence type="ECO:0000256" key="1">
    <source>
        <dbReference type="SAM" id="SignalP"/>
    </source>
</evidence>
<proteinExistence type="predicted"/>
<organism evidence="2 3">
    <name type="scientific">Steccherinum ochraceum</name>
    <dbReference type="NCBI Taxonomy" id="92696"/>
    <lineage>
        <taxon>Eukaryota</taxon>
        <taxon>Fungi</taxon>
        <taxon>Dikarya</taxon>
        <taxon>Basidiomycota</taxon>
        <taxon>Agaricomycotina</taxon>
        <taxon>Agaricomycetes</taxon>
        <taxon>Polyporales</taxon>
        <taxon>Steccherinaceae</taxon>
        <taxon>Steccherinum</taxon>
    </lineage>
</organism>
<sequence>MFKSTTTLLALTLTAASVASADYVCPGGHAYAIADLGDQRGYRVFDNYCNVVETDTYPLGTNVCMIDKFKCSPEPITITGAYVDGYWYDCVQGSGSCKGNSINVCVMLIGVPVNATF</sequence>
<feature type="signal peptide" evidence="1">
    <location>
        <begin position="1"/>
        <end position="21"/>
    </location>
</feature>
<evidence type="ECO:0000313" key="3">
    <source>
        <dbReference type="Proteomes" id="UP000292702"/>
    </source>
</evidence>
<comment type="caution">
    <text evidence="2">The sequence shown here is derived from an EMBL/GenBank/DDBJ whole genome shotgun (WGS) entry which is preliminary data.</text>
</comment>
<protein>
    <submittedName>
        <fullName evidence="2">Uncharacterized protein</fullName>
    </submittedName>
</protein>
<keyword evidence="3" id="KW-1185">Reference proteome</keyword>